<evidence type="ECO:0000256" key="1">
    <source>
        <dbReference type="ARBA" id="ARBA00004123"/>
    </source>
</evidence>
<keyword evidence="5" id="KW-0539">Nucleus</keyword>
<organism evidence="6 7">
    <name type="scientific">Rhynchosporium agropyri</name>
    <dbReference type="NCBI Taxonomy" id="914238"/>
    <lineage>
        <taxon>Eukaryota</taxon>
        <taxon>Fungi</taxon>
        <taxon>Dikarya</taxon>
        <taxon>Ascomycota</taxon>
        <taxon>Pezizomycotina</taxon>
        <taxon>Leotiomycetes</taxon>
        <taxon>Helotiales</taxon>
        <taxon>Ploettnerulaceae</taxon>
        <taxon>Rhynchosporium</taxon>
    </lineage>
</organism>
<dbReference type="GO" id="GO:0008270">
    <property type="term" value="F:zinc ion binding"/>
    <property type="evidence" value="ECO:0007669"/>
    <property type="project" value="UniProtKB-KW"/>
</dbReference>
<accession>A0A1E1LU35</accession>
<gene>
    <name evidence="6" type="ORF">RAG0_17661</name>
</gene>
<keyword evidence="4" id="KW-0862">Zinc</keyword>
<comment type="subcellular location">
    <subcellularLocation>
        <location evidence="1">Nucleus</location>
    </subcellularLocation>
</comment>
<dbReference type="OrthoDB" id="3439017at2759"/>
<evidence type="ECO:0000256" key="2">
    <source>
        <dbReference type="ARBA" id="ARBA00022723"/>
    </source>
</evidence>
<evidence type="ECO:0008006" key="8">
    <source>
        <dbReference type="Google" id="ProtNLM"/>
    </source>
</evidence>
<evidence type="ECO:0000313" key="6">
    <source>
        <dbReference type="EMBL" id="CZT13965.1"/>
    </source>
</evidence>
<keyword evidence="2" id="KW-0479">Metal-binding</keyword>
<proteinExistence type="predicted"/>
<dbReference type="EMBL" id="FJUX01000283">
    <property type="protein sequence ID" value="CZT13965.1"/>
    <property type="molecule type" value="Genomic_DNA"/>
</dbReference>
<dbReference type="PANTHER" id="PTHR46481">
    <property type="entry name" value="ZINC FINGER BED DOMAIN-CONTAINING PROTEIN 4"/>
    <property type="match status" value="1"/>
</dbReference>
<dbReference type="InterPro" id="IPR012337">
    <property type="entry name" value="RNaseH-like_sf"/>
</dbReference>
<dbReference type="GO" id="GO:0005634">
    <property type="term" value="C:nucleus"/>
    <property type="evidence" value="ECO:0007669"/>
    <property type="project" value="UniProtKB-SubCell"/>
</dbReference>
<keyword evidence="3" id="KW-0863">Zinc-finger</keyword>
<evidence type="ECO:0000313" key="7">
    <source>
        <dbReference type="Proteomes" id="UP000178912"/>
    </source>
</evidence>
<evidence type="ECO:0000256" key="3">
    <source>
        <dbReference type="ARBA" id="ARBA00022771"/>
    </source>
</evidence>
<sequence>MYSGARTVLGAKNHADAYLEVIIHFINSDLDLKSYLLSMVLLESIHSSRYMNKVLIKTLKDYDIEYNITSITRDNASSNNLLIDAIKEEEEEELEEEDLPRNINYSIWKVPEVYIIYNRLNKFKEGSKDPLIIYAINKRLAKVRKYYPKEGFIGDITRNRALYIALVLDPRIKREGLSNIGLSSGLESDIYTQLHEKGASRYVIAFTYYKVNKERFKVLSLLARKYL</sequence>
<evidence type="ECO:0000256" key="4">
    <source>
        <dbReference type="ARBA" id="ARBA00022833"/>
    </source>
</evidence>
<protein>
    <recommendedName>
        <fullName evidence="8">HAT C-terminal dimerisation domain-containing protein</fullName>
    </recommendedName>
</protein>
<name>A0A1E1LU35_9HELO</name>
<dbReference type="SUPFAM" id="SSF53098">
    <property type="entry name" value="Ribonuclease H-like"/>
    <property type="match status" value="1"/>
</dbReference>
<dbReference type="InterPro" id="IPR052035">
    <property type="entry name" value="ZnF_BED_domain_contain"/>
</dbReference>
<reference evidence="7" key="1">
    <citation type="submission" date="2016-03" db="EMBL/GenBank/DDBJ databases">
        <authorList>
            <person name="Guldener U."/>
        </authorList>
    </citation>
    <scope>NUCLEOTIDE SEQUENCE [LARGE SCALE GENOMIC DNA]</scope>
    <source>
        <strain evidence="7">04CH-RAC-A.6.1</strain>
    </source>
</reference>
<dbReference type="Proteomes" id="UP000178912">
    <property type="component" value="Unassembled WGS sequence"/>
</dbReference>
<dbReference type="PANTHER" id="PTHR46481:SF10">
    <property type="entry name" value="ZINC FINGER BED DOMAIN-CONTAINING PROTEIN 39"/>
    <property type="match status" value="1"/>
</dbReference>
<dbReference type="AlphaFoldDB" id="A0A1E1LU35"/>
<keyword evidence="7" id="KW-1185">Reference proteome</keyword>
<evidence type="ECO:0000256" key="5">
    <source>
        <dbReference type="ARBA" id="ARBA00023242"/>
    </source>
</evidence>